<dbReference type="AlphaFoldDB" id="A0A135V817"/>
<dbReference type="OrthoDB" id="4867214at2759"/>
<reference evidence="3 4" key="1">
    <citation type="submission" date="2014-02" db="EMBL/GenBank/DDBJ databases">
        <title>The genome sequence of Colletotrichum salicis CBS 607.94.</title>
        <authorList>
            <person name="Baroncelli R."/>
            <person name="Thon M.R."/>
        </authorList>
    </citation>
    <scope>NUCLEOTIDE SEQUENCE [LARGE SCALE GENOMIC DNA]</scope>
    <source>
        <strain evidence="3 4">CBS 607.94</strain>
    </source>
</reference>
<protein>
    <submittedName>
        <fullName evidence="3">Uncharacterized protein</fullName>
    </submittedName>
</protein>
<keyword evidence="2" id="KW-0472">Membrane</keyword>
<keyword evidence="2" id="KW-1133">Transmembrane helix</keyword>
<keyword evidence="4" id="KW-1185">Reference proteome</keyword>
<comment type="caution">
    <text evidence="3">The sequence shown here is derived from an EMBL/GenBank/DDBJ whole genome shotgun (WGS) entry which is preliminary data.</text>
</comment>
<proteinExistence type="predicted"/>
<gene>
    <name evidence="3" type="ORF">CSAL01_06994</name>
</gene>
<evidence type="ECO:0000256" key="1">
    <source>
        <dbReference type="SAM" id="MobiDB-lite"/>
    </source>
</evidence>
<dbReference type="EMBL" id="JFFI01000265">
    <property type="protein sequence ID" value="KXH68627.1"/>
    <property type="molecule type" value="Genomic_DNA"/>
</dbReference>
<organism evidence="3 4">
    <name type="scientific">Colletotrichum salicis</name>
    <dbReference type="NCBI Taxonomy" id="1209931"/>
    <lineage>
        <taxon>Eukaryota</taxon>
        <taxon>Fungi</taxon>
        <taxon>Dikarya</taxon>
        <taxon>Ascomycota</taxon>
        <taxon>Pezizomycotina</taxon>
        <taxon>Sordariomycetes</taxon>
        <taxon>Hypocreomycetidae</taxon>
        <taxon>Glomerellales</taxon>
        <taxon>Glomerellaceae</taxon>
        <taxon>Colletotrichum</taxon>
        <taxon>Colletotrichum acutatum species complex</taxon>
    </lineage>
</organism>
<feature type="region of interest" description="Disordered" evidence="1">
    <location>
        <begin position="14"/>
        <end position="34"/>
    </location>
</feature>
<evidence type="ECO:0000256" key="2">
    <source>
        <dbReference type="SAM" id="Phobius"/>
    </source>
</evidence>
<name>A0A135V817_9PEZI</name>
<evidence type="ECO:0000313" key="3">
    <source>
        <dbReference type="EMBL" id="KXH68627.1"/>
    </source>
</evidence>
<sequence>MTYLQKQHWCQPTAPDRQRFNSHKPWRSAAPTTSVATTAATRSVTAKAKVFDNRVSPLELFSKDVAQLGPSVRILARCDRCGQVLLVPVPQEWLRKLEKNKSRFPLPSGHPPRSCDEFLRDIHFRISPQICPGSGDGSCLAKRTHDKENWLESKALPETSYEVNQEWLQLGLPSAVGFLAALGWQEKLQSAVARTSKNDPRSMLSNTWIIYLHWRCAWNFFSLRKGGVRHESAKLERMWGQVDVDIMLLEYGMLEKADLEALYCTSYSTLAGLISCGWLYALAVLNMFFGIRREIGKDQFNPLKMAVQRADTAMGTYLSACVNMTDSERDFRRHAAFTAYRHVEEHLNYHASAPQLRELYELRQWPSLPSAEPLEVLLTE</sequence>
<keyword evidence="2" id="KW-0812">Transmembrane</keyword>
<evidence type="ECO:0000313" key="4">
    <source>
        <dbReference type="Proteomes" id="UP000070121"/>
    </source>
</evidence>
<feature type="transmembrane region" description="Helical" evidence="2">
    <location>
        <begin position="270"/>
        <end position="289"/>
    </location>
</feature>
<dbReference type="Proteomes" id="UP000070121">
    <property type="component" value="Unassembled WGS sequence"/>
</dbReference>
<accession>A0A135V817</accession>